<sequence length="111" mass="12504">RSLPHRATPAVIYTSRPKADPATRIDTHNRVRTDRVDQAGAVTLRVNGRLHHIGVGRHHYRTRVLILAQDHHITVINAATGEVLRDFTLDPTRDYQPTGAPKGPKRKKPRT</sequence>
<proteinExistence type="predicted"/>
<evidence type="ECO:0000313" key="1">
    <source>
        <dbReference type="EMBL" id="MDZ5089203.1"/>
    </source>
</evidence>
<accession>A0ACC6MQW6</accession>
<reference evidence="1 2" key="1">
    <citation type="journal article" date="2021" name="Chemosphere">
        <title>Bioballs carrying a syntrophic Rhodococcus and Mycolicibacterium consortium for simultaneous sorption and biodegradation of fuel oil in contaminated freshwater.</title>
        <authorList>
            <person name="Naloka K."/>
            <person name="Polrit D."/>
            <person name="Muangchinda C."/>
            <person name="Thoetkiattikul H."/>
            <person name="Pinyakong O."/>
        </authorList>
    </citation>
    <scope>NUCLEOTIDE SEQUENCE [LARGE SCALE GENOMIC DNA]</scope>
    <source>
        <strain evidence="1 2">J101</strain>
    </source>
</reference>
<dbReference type="Proteomes" id="UP001289645">
    <property type="component" value="Unassembled WGS sequence"/>
</dbReference>
<comment type="caution">
    <text evidence="1">The sequence shown here is derived from an EMBL/GenBank/DDBJ whole genome shotgun (WGS) entry which is preliminary data.</text>
</comment>
<protein>
    <submittedName>
        <fullName evidence="1">Transposase</fullName>
    </submittedName>
</protein>
<keyword evidence="2" id="KW-1185">Reference proteome</keyword>
<dbReference type="EMBL" id="JAOXLN010000115">
    <property type="protein sequence ID" value="MDZ5089203.1"/>
    <property type="molecule type" value="Genomic_DNA"/>
</dbReference>
<evidence type="ECO:0000313" key="2">
    <source>
        <dbReference type="Proteomes" id="UP001289645"/>
    </source>
</evidence>
<organism evidence="1 2">
    <name type="scientific">Mycolicibacterium parafortuitum</name>
    <name type="common">Mycobacterium parafortuitum</name>
    <dbReference type="NCBI Taxonomy" id="39692"/>
    <lineage>
        <taxon>Bacteria</taxon>
        <taxon>Bacillati</taxon>
        <taxon>Actinomycetota</taxon>
        <taxon>Actinomycetes</taxon>
        <taxon>Mycobacteriales</taxon>
        <taxon>Mycobacteriaceae</taxon>
        <taxon>Mycolicibacterium</taxon>
    </lineage>
</organism>
<gene>
    <name evidence="1" type="ORF">OHX15_27820</name>
</gene>
<feature type="non-terminal residue" evidence="1">
    <location>
        <position position="1"/>
    </location>
</feature>
<name>A0ACC6MQW6_MYCPF</name>